<dbReference type="NCBIfam" id="TIGR00246">
    <property type="entry name" value="tRNA_RlmH_YbeA"/>
    <property type="match status" value="1"/>
</dbReference>
<reference evidence="7 8" key="1">
    <citation type="submission" date="2017-06" db="EMBL/GenBank/DDBJ databases">
        <title>Draft genome sequence of anaerobic fermentative bacterium Anaeromicrobium sediminis DY2726D isolated from West Pacific Ocean sediments.</title>
        <authorList>
            <person name="Zeng X."/>
        </authorList>
    </citation>
    <scope>NUCLEOTIDE SEQUENCE [LARGE SCALE GENOMIC DNA]</scope>
    <source>
        <strain evidence="7 8">DY2726D</strain>
    </source>
</reference>
<evidence type="ECO:0000256" key="5">
    <source>
        <dbReference type="ARBA" id="ARBA00038303"/>
    </source>
</evidence>
<dbReference type="Pfam" id="PF02590">
    <property type="entry name" value="SPOUT_MTase"/>
    <property type="match status" value="1"/>
</dbReference>
<keyword evidence="4 6" id="KW-0949">S-adenosyl-L-methionine</keyword>
<dbReference type="RefSeq" id="WP_095132461.1">
    <property type="nucleotide sequence ID" value="NZ_NIBG01000004.1"/>
</dbReference>
<proteinExistence type="inferred from homology"/>
<dbReference type="GO" id="GO:0005737">
    <property type="term" value="C:cytoplasm"/>
    <property type="evidence" value="ECO:0007669"/>
    <property type="project" value="UniProtKB-SubCell"/>
</dbReference>
<evidence type="ECO:0000256" key="6">
    <source>
        <dbReference type="HAMAP-Rule" id="MF_00658"/>
    </source>
</evidence>
<comment type="subcellular location">
    <subcellularLocation>
        <location evidence="6">Cytoplasm</location>
    </subcellularLocation>
</comment>
<organism evidence="7 8">
    <name type="scientific">Anaeromicrobium sediminis</name>
    <dbReference type="NCBI Taxonomy" id="1478221"/>
    <lineage>
        <taxon>Bacteria</taxon>
        <taxon>Bacillati</taxon>
        <taxon>Bacillota</taxon>
        <taxon>Clostridia</taxon>
        <taxon>Peptostreptococcales</taxon>
        <taxon>Thermotaleaceae</taxon>
        <taxon>Anaeromicrobium</taxon>
    </lineage>
</organism>
<comment type="caution">
    <text evidence="7">The sequence shown here is derived from an EMBL/GenBank/DDBJ whole genome shotgun (WGS) entry which is preliminary data.</text>
</comment>
<evidence type="ECO:0000256" key="4">
    <source>
        <dbReference type="ARBA" id="ARBA00022691"/>
    </source>
</evidence>
<keyword evidence="1 6" id="KW-0698">rRNA processing</keyword>
<keyword evidence="6" id="KW-0963">Cytoplasm</keyword>
<dbReference type="GO" id="GO:0070038">
    <property type="term" value="F:rRNA (pseudouridine-N3-)-methyltransferase activity"/>
    <property type="evidence" value="ECO:0007669"/>
    <property type="project" value="UniProtKB-UniRule"/>
</dbReference>
<name>A0A267ML75_9FIRM</name>
<dbReference type="Proteomes" id="UP000216024">
    <property type="component" value="Unassembled WGS sequence"/>
</dbReference>
<dbReference type="Gene3D" id="3.40.1280.10">
    <property type="match status" value="1"/>
</dbReference>
<dbReference type="CDD" id="cd18081">
    <property type="entry name" value="RlmH-like"/>
    <property type="match status" value="1"/>
</dbReference>
<evidence type="ECO:0000313" key="8">
    <source>
        <dbReference type="Proteomes" id="UP000216024"/>
    </source>
</evidence>
<comment type="similarity">
    <text evidence="5 6">Belongs to the RNA methyltransferase RlmH family.</text>
</comment>
<feature type="binding site" evidence="6">
    <location>
        <position position="108"/>
    </location>
    <ligand>
        <name>S-adenosyl-L-methionine</name>
        <dbReference type="ChEBI" id="CHEBI:59789"/>
    </ligand>
</feature>
<evidence type="ECO:0000313" key="7">
    <source>
        <dbReference type="EMBL" id="PAB60162.1"/>
    </source>
</evidence>
<dbReference type="OrthoDB" id="9806643at2"/>
<dbReference type="InterPro" id="IPR029026">
    <property type="entry name" value="tRNA_m1G_MTases_N"/>
</dbReference>
<keyword evidence="2 6" id="KW-0489">Methyltransferase</keyword>
<dbReference type="PANTHER" id="PTHR33603">
    <property type="entry name" value="METHYLTRANSFERASE"/>
    <property type="match status" value="1"/>
</dbReference>
<protein>
    <recommendedName>
        <fullName evidence="6">Ribosomal RNA large subunit methyltransferase H</fullName>
        <ecNumber evidence="6">2.1.1.177</ecNumber>
    </recommendedName>
    <alternativeName>
        <fullName evidence="6">23S rRNA (pseudouridine1915-N3)-methyltransferase</fullName>
    </alternativeName>
    <alternativeName>
        <fullName evidence="6">23S rRNA m3Psi1915 methyltransferase</fullName>
    </alternativeName>
    <alternativeName>
        <fullName evidence="6">rRNA (pseudouridine-N3-)-methyltransferase RlmH</fullName>
    </alternativeName>
</protein>
<accession>A0A267ML75</accession>
<evidence type="ECO:0000256" key="1">
    <source>
        <dbReference type="ARBA" id="ARBA00022552"/>
    </source>
</evidence>
<dbReference type="EMBL" id="NIBG01000004">
    <property type="protein sequence ID" value="PAB60162.1"/>
    <property type="molecule type" value="Genomic_DNA"/>
</dbReference>
<feature type="binding site" evidence="6">
    <location>
        <position position="76"/>
    </location>
    <ligand>
        <name>S-adenosyl-L-methionine</name>
        <dbReference type="ChEBI" id="CHEBI:59789"/>
    </ligand>
</feature>
<evidence type="ECO:0000256" key="2">
    <source>
        <dbReference type="ARBA" id="ARBA00022603"/>
    </source>
</evidence>
<dbReference type="AlphaFoldDB" id="A0A267ML75"/>
<gene>
    <name evidence="6" type="primary">rlmH</name>
    <name evidence="7" type="ORF">CCE28_07265</name>
</gene>
<dbReference type="SUPFAM" id="SSF75217">
    <property type="entry name" value="alpha/beta knot"/>
    <property type="match status" value="1"/>
</dbReference>
<sequence>MNITVISVGKIKEKFLKAAIDEYSKRLSRYCKLNIIEVPDEKTPDNASEKEEELIKEKEGELILKKIKDRSYVIALDLKGDHLTSEQFAKKLKDLSVQGKSDVTFIIGGSLGIAKEVLKRANYKLCFSKMTFPHQLFRVMLLEQVYRGYRINNGEPYHK</sequence>
<keyword evidence="3 6" id="KW-0808">Transferase</keyword>
<dbReference type="PANTHER" id="PTHR33603:SF1">
    <property type="entry name" value="RIBOSOMAL RNA LARGE SUBUNIT METHYLTRANSFERASE H"/>
    <property type="match status" value="1"/>
</dbReference>
<dbReference type="NCBIfam" id="NF000985">
    <property type="entry name" value="PRK00103.1-3"/>
    <property type="match status" value="1"/>
</dbReference>
<feature type="binding site" evidence="6">
    <location>
        <begin position="127"/>
        <end position="132"/>
    </location>
    <ligand>
        <name>S-adenosyl-L-methionine</name>
        <dbReference type="ChEBI" id="CHEBI:59789"/>
    </ligand>
</feature>
<comment type="catalytic activity">
    <reaction evidence="6">
        <text>pseudouridine(1915) in 23S rRNA + S-adenosyl-L-methionine = N(3)-methylpseudouridine(1915) in 23S rRNA + S-adenosyl-L-homocysteine + H(+)</text>
        <dbReference type="Rhea" id="RHEA:42752"/>
        <dbReference type="Rhea" id="RHEA-COMP:10221"/>
        <dbReference type="Rhea" id="RHEA-COMP:10222"/>
        <dbReference type="ChEBI" id="CHEBI:15378"/>
        <dbReference type="ChEBI" id="CHEBI:57856"/>
        <dbReference type="ChEBI" id="CHEBI:59789"/>
        <dbReference type="ChEBI" id="CHEBI:65314"/>
        <dbReference type="ChEBI" id="CHEBI:74486"/>
        <dbReference type="EC" id="2.1.1.177"/>
    </reaction>
</comment>
<dbReference type="InterPro" id="IPR029028">
    <property type="entry name" value="Alpha/beta_knot_MTases"/>
</dbReference>
<keyword evidence="8" id="KW-1185">Reference proteome</keyword>
<dbReference type="PIRSF" id="PIRSF004505">
    <property type="entry name" value="MT_bac"/>
    <property type="match status" value="1"/>
</dbReference>
<evidence type="ECO:0000256" key="3">
    <source>
        <dbReference type="ARBA" id="ARBA00022679"/>
    </source>
</evidence>
<comment type="function">
    <text evidence="6">Specifically methylates the pseudouridine at position 1915 (m3Psi1915) in 23S rRNA.</text>
</comment>
<dbReference type="EC" id="2.1.1.177" evidence="6"/>
<dbReference type="InterPro" id="IPR003742">
    <property type="entry name" value="RlmH-like"/>
</dbReference>
<comment type="subunit">
    <text evidence="6">Homodimer.</text>
</comment>
<dbReference type="HAMAP" id="MF_00658">
    <property type="entry name" value="23SrRNA_methyltr_H"/>
    <property type="match status" value="1"/>
</dbReference>